<feature type="domain" description="DUF58" evidence="2">
    <location>
        <begin position="201"/>
        <end position="281"/>
    </location>
</feature>
<dbReference type="KEGG" id="nav:JQS30_06685"/>
<dbReference type="Proteomes" id="UP000662939">
    <property type="component" value="Chromosome"/>
</dbReference>
<evidence type="ECO:0000256" key="1">
    <source>
        <dbReference type="SAM" id="Phobius"/>
    </source>
</evidence>
<dbReference type="PANTHER" id="PTHR34351:SF1">
    <property type="entry name" value="SLR1927 PROTEIN"/>
    <property type="match status" value="1"/>
</dbReference>
<reference evidence="3" key="1">
    <citation type="submission" date="2021-02" db="EMBL/GenBank/DDBJ databases">
        <title>Natronoglycomyces albus gen. nov., sp. nov, a haloalkaliphilic actinobacterium from a soda solonchak soil.</title>
        <authorList>
            <person name="Sorokin D.Y."/>
            <person name="Khijniak T.V."/>
            <person name="Zakharycheva A.P."/>
            <person name="Boueva O.V."/>
            <person name="Ariskina E.V."/>
            <person name="Hahnke R.L."/>
            <person name="Bunk B."/>
            <person name="Sproer C."/>
            <person name="Schumann P."/>
            <person name="Evtushenko L.I."/>
            <person name="Kublanov I.V."/>
        </authorList>
    </citation>
    <scope>NUCLEOTIDE SEQUENCE</scope>
    <source>
        <strain evidence="3">DSM 106290</strain>
    </source>
</reference>
<dbReference type="AlphaFoldDB" id="A0A895XSC8"/>
<proteinExistence type="predicted"/>
<dbReference type="EMBL" id="CP070496">
    <property type="protein sequence ID" value="QSB06582.1"/>
    <property type="molecule type" value="Genomic_DNA"/>
</dbReference>
<dbReference type="Pfam" id="PF01882">
    <property type="entry name" value="DUF58"/>
    <property type="match status" value="1"/>
</dbReference>
<feature type="transmembrane region" description="Helical" evidence="1">
    <location>
        <begin position="34"/>
        <end position="53"/>
    </location>
</feature>
<gene>
    <name evidence="3" type="ORF">JQS30_06685</name>
</gene>
<evidence type="ECO:0000313" key="3">
    <source>
        <dbReference type="EMBL" id="QSB06582.1"/>
    </source>
</evidence>
<accession>A0A895XSC8</accession>
<keyword evidence="1" id="KW-1133">Transmembrane helix</keyword>
<dbReference type="InterPro" id="IPR002881">
    <property type="entry name" value="DUF58"/>
</dbReference>
<sequence>MSRRPRLTGRGKILLFLSVLIFIVTVIIGEGDLLRAALLVLLAPIFSWLWLLWQRPQLQVDRFMDPTRIPAGQECHVRLSVSNTAPKTTATAMMEDRIPYTLGDRPRLLLQKLTPGSQTVVSYAISPQRRGKYNVGPMRVYATDPFGLATVQQEFSTVTELVVTPPIHPLQSVRVGGRSGSVVGDSRALSVAISGEDDVAAREYRYGDDLRRVHWPTTAHRGELMVRREEQPWDSTASLLLDVRGNAHYGMGEASSFEWMVEAAASICRRLAVDGMSSHLISVWDDISARSEDFGHVLNYLATVQTTTKADIALLAARSRIHSDSSCVIALMGHLNVRNAEELLASGGRSGQNIAIVTDPVAWSGATGEKARVLTAEHLDATALLAAAGWLVRSVKPQTKLLHLWSGVSPSEAKATT</sequence>
<organism evidence="3 4">
    <name type="scientific">Natronoglycomyces albus</name>
    <dbReference type="NCBI Taxonomy" id="2811108"/>
    <lineage>
        <taxon>Bacteria</taxon>
        <taxon>Bacillati</taxon>
        <taxon>Actinomycetota</taxon>
        <taxon>Actinomycetes</taxon>
        <taxon>Glycomycetales</taxon>
        <taxon>Glycomycetaceae</taxon>
        <taxon>Natronoglycomyces</taxon>
    </lineage>
</organism>
<keyword evidence="1" id="KW-0812">Transmembrane</keyword>
<dbReference type="RefSeq" id="WP_213172593.1">
    <property type="nucleotide sequence ID" value="NZ_CP070496.1"/>
</dbReference>
<name>A0A895XSC8_9ACTN</name>
<keyword evidence="4" id="KW-1185">Reference proteome</keyword>
<evidence type="ECO:0000259" key="2">
    <source>
        <dbReference type="Pfam" id="PF01882"/>
    </source>
</evidence>
<keyword evidence="1" id="KW-0472">Membrane</keyword>
<dbReference type="PANTHER" id="PTHR34351">
    <property type="entry name" value="SLR1927 PROTEIN-RELATED"/>
    <property type="match status" value="1"/>
</dbReference>
<protein>
    <submittedName>
        <fullName evidence="3">DUF58 domain-containing protein</fullName>
    </submittedName>
</protein>
<evidence type="ECO:0000313" key="4">
    <source>
        <dbReference type="Proteomes" id="UP000662939"/>
    </source>
</evidence>
<feature type="transmembrane region" description="Helical" evidence="1">
    <location>
        <begin position="12"/>
        <end position="28"/>
    </location>
</feature>